<name>A0A2S4WDP1_9BASI</name>
<dbReference type="AlphaFoldDB" id="A0A2S4WDP1"/>
<reference evidence="4" key="3">
    <citation type="journal article" date="2018" name="Mol. Plant Microbe Interact.">
        <title>Genome sequence resources for the wheat stripe rust pathogen (Puccinia striiformis f. sp. tritici) and the barley stripe rust pathogen (Puccinia striiformis f. sp. hordei).</title>
        <authorList>
            <person name="Xia C."/>
            <person name="Wang M."/>
            <person name="Yin C."/>
            <person name="Cornejo O.E."/>
            <person name="Hulbert S.H."/>
            <person name="Chen X."/>
        </authorList>
    </citation>
    <scope>NUCLEOTIDE SEQUENCE [LARGE SCALE GENOMIC DNA]</scope>
    <source>
        <strain evidence="4">93TX-2</strain>
    </source>
</reference>
<dbReference type="OrthoDB" id="10298881at2759"/>
<keyword evidence="2" id="KW-1133">Transmembrane helix</keyword>
<accession>A0A2S4WDP1</accession>
<reference evidence="3 4" key="1">
    <citation type="submission" date="2017-12" db="EMBL/GenBank/DDBJ databases">
        <title>Gene loss provides genomic basis for host adaptation in cereal stripe rust fungi.</title>
        <authorList>
            <person name="Xia C."/>
        </authorList>
    </citation>
    <scope>NUCLEOTIDE SEQUENCE [LARGE SCALE GENOMIC DNA]</scope>
    <source>
        <strain evidence="3 4">93TX-2</strain>
    </source>
</reference>
<feature type="compositionally biased region" description="Low complexity" evidence="1">
    <location>
        <begin position="14"/>
        <end position="32"/>
    </location>
</feature>
<keyword evidence="4" id="KW-1185">Reference proteome</keyword>
<feature type="region of interest" description="Disordered" evidence="1">
    <location>
        <begin position="1"/>
        <end position="38"/>
    </location>
</feature>
<organism evidence="3 4">
    <name type="scientific">Puccinia striiformis</name>
    <dbReference type="NCBI Taxonomy" id="27350"/>
    <lineage>
        <taxon>Eukaryota</taxon>
        <taxon>Fungi</taxon>
        <taxon>Dikarya</taxon>
        <taxon>Basidiomycota</taxon>
        <taxon>Pucciniomycotina</taxon>
        <taxon>Pucciniomycetes</taxon>
        <taxon>Pucciniales</taxon>
        <taxon>Pucciniaceae</taxon>
        <taxon>Puccinia</taxon>
    </lineage>
</organism>
<feature type="transmembrane region" description="Helical" evidence="2">
    <location>
        <begin position="53"/>
        <end position="74"/>
    </location>
</feature>
<keyword evidence="2" id="KW-0812">Transmembrane</keyword>
<sequence>MRIGLGAPYQPRTPSSIKSVQSQPPQSPCSTPDRPHHSAPAPGLLKLIMKCSIITATLCGAAFASIIGAMNVVIDGKDVKPTIPEDGDIPVMAGPEACAFCKGEGC</sequence>
<protein>
    <submittedName>
        <fullName evidence="3">Uncharacterized protein</fullName>
    </submittedName>
</protein>
<dbReference type="EMBL" id="PKSM01000041">
    <property type="protein sequence ID" value="POW19884.1"/>
    <property type="molecule type" value="Genomic_DNA"/>
</dbReference>
<evidence type="ECO:0000313" key="3">
    <source>
        <dbReference type="EMBL" id="POW19884.1"/>
    </source>
</evidence>
<keyword evidence="2" id="KW-0472">Membrane</keyword>
<proteinExistence type="predicted"/>
<reference evidence="4" key="2">
    <citation type="journal article" date="2018" name="BMC Genomics">
        <title>Genomic insights into host adaptation between the wheat stripe rust pathogen (Puccinia striiformis f. sp. tritici) and the barley stripe rust pathogen (Puccinia striiformis f. sp. hordei).</title>
        <authorList>
            <person name="Xia C."/>
            <person name="Wang M."/>
            <person name="Yin C."/>
            <person name="Cornejo O.E."/>
            <person name="Hulbert S.H."/>
            <person name="Chen X."/>
        </authorList>
    </citation>
    <scope>NUCLEOTIDE SEQUENCE [LARGE SCALE GENOMIC DNA]</scope>
    <source>
        <strain evidence="4">93TX-2</strain>
    </source>
</reference>
<evidence type="ECO:0000313" key="4">
    <source>
        <dbReference type="Proteomes" id="UP000238274"/>
    </source>
</evidence>
<comment type="caution">
    <text evidence="3">The sequence shown here is derived from an EMBL/GenBank/DDBJ whole genome shotgun (WGS) entry which is preliminary data.</text>
</comment>
<evidence type="ECO:0000256" key="1">
    <source>
        <dbReference type="SAM" id="MobiDB-lite"/>
    </source>
</evidence>
<evidence type="ECO:0000256" key="2">
    <source>
        <dbReference type="SAM" id="Phobius"/>
    </source>
</evidence>
<dbReference type="VEuPathDB" id="FungiDB:PSHT_04040"/>
<gene>
    <name evidence="3" type="ORF">PSHT_04040</name>
</gene>
<dbReference type="Proteomes" id="UP000238274">
    <property type="component" value="Unassembled WGS sequence"/>
</dbReference>